<reference evidence="2" key="1">
    <citation type="submission" date="2020-05" db="EMBL/GenBank/DDBJ databases">
        <title>WGS assembly of Panicum virgatum.</title>
        <authorList>
            <person name="Lovell J.T."/>
            <person name="Jenkins J."/>
            <person name="Shu S."/>
            <person name="Juenger T.E."/>
            <person name="Schmutz J."/>
        </authorList>
    </citation>
    <scope>NUCLEOTIDE SEQUENCE</scope>
    <source>
        <strain evidence="2">AP13</strain>
    </source>
</reference>
<dbReference type="PANTHER" id="PTHR33063:SF13">
    <property type="entry name" value="OS02G0583500 PROTEIN"/>
    <property type="match status" value="1"/>
</dbReference>
<feature type="compositionally biased region" description="Polar residues" evidence="1">
    <location>
        <begin position="177"/>
        <end position="189"/>
    </location>
</feature>
<feature type="compositionally biased region" description="Low complexity" evidence="1">
    <location>
        <begin position="17"/>
        <end position="38"/>
    </location>
</feature>
<evidence type="ECO:0000256" key="1">
    <source>
        <dbReference type="SAM" id="MobiDB-lite"/>
    </source>
</evidence>
<evidence type="ECO:0000313" key="2">
    <source>
        <dbReference type="EMBL" id="KAG2550115.1"/>
    </source>
</evidence>
<protein>
    <submittedName>
        <fullName evidence="2">Uncharacterized protein</fullName>
    </submittedName>
</protein>
<gene>
    <name evidence="2" type="ORF">PVAP13_9KG239326</name>
</gene>
<proteinExistence type="predicted"/>
<feature type="region of interest" description="Disordered" evidence="1">
    <location>
        <begin position="218"/>
        <end position="278"/>
    </location>
</feature>
<feature type="region of interest" description="Disordered" evidence="1">
    <location>
        <begin position="101"/>
        <end position="161"/>
    </location>
</feature>
<accession>A0A8T0NNH7</accession>
<organism evidence="2 3">
    <name type="scientific">Panicum virgatum</name>
    <name type="common">Blackwell switchgrass</name>
    <dbReference type="NCBI Taxonomy" id="38727"/>
    <lineage>
        <taxon>Eukaryota</taxon>
        <taxon>Viridiplantae</taxon>
        <taxon>Streptophyta</taxon>
        <taxon>Embryophyta</taxon>
        <taxon>Tracheophyta</taxon>
        <taxon>Spermatophyta</taxon>
        <taxon>Magnoliopsida</taxon>
        <taxon>Liliopsida</taxon>
        <taxon>Poales</taxon>
        <taxon>Poaceae</taxon>
        <taxon>PACMAD clade</taxon>
        <taxon>Panicoideae</taxon>
        <taxon>Panicodae</taxon>
        <taxon>Paniceae</taxon>
        <taxon>Panicinae</taxon>
        <taxon>Panicum</taxon>
        <taxon>Panicum sect. Hiantes</taxon>
    </lineage>
</organism>
<sequence length="386" mass="42592">MPSPHPSPPRHCDDTFSTAATSSTCKNPSATALGATARAPPPPRTSTMPAKGGPKKILQGPRMAETPTTLLPYEEVCLRQCMQNCARLQQLGIFSTSIYPNTSATSQEKNKRYQRARDQDSGSEYDPLQDDTAGDISDGTAEGSKGKDRSKTNNASDGPQGVKFQTCKRVYAVQQPTRCTRSKKSTAQPDASMPASDDIAMLPSPTTVETFDNFADRTQPGAAAEDDGCDANPQSDGHCHNHMVNEDGFNQHEENTMDEGDNQMTHEGAEEPWNRGPNMGHGLQRINRARRGKLPIIIPEGHIRPVTQMIAAKYATECNIAIRDHVPMLICWKDYKRRPAVIQNFLGCLRAKFDINIDDPTTKNGCIEMMKIAIRQQRHRLKGRIF</sequence>
<keyword evidence="3" id="KW-1185">Reference proteome</keyword>
<dbReference type="AlphaFoldDB" id="A0A8T0NNH7"/>
<dbReference type="PANTHER" id="PTHR33063">
    <property type="entry name" value="OS02G0583500 PROTEIN"/>
    <property type="match status" value="1"/>
</dbReference>
<dbReference type="Proteomes" id="UP000823388">
    <property type="component" value="Chromosome 9K"/>
</dbReference>
<feature type="region of interest" description="Disordered" evidence="1">
    <location>
        <begin position="1"/>
        <end position="62"/>
    </location>
</feature>
<feature type="compositionally biased region" description="Acidic residues" evidence="1">
    <location>
        <begin position="121"/>
        <end position="133"/>
    </location>
</feature>
<evidence type="ECO:0000313" key="3">
    <source>
        <dbReference type="Proteomes" id="UP000823388"/>
    </source>
</evidence>
<feature type="compositionally biased region" description="Basic and acidic residues" evidence="1">
    <location>
        <begin position="237"/>
        <end position="255"/>
    </location>
</feature>
<feature type="compositionally biased region" description="Basic and acidic residues" evidence="1">
    <location>
        <begin position="108"/>
        <end position="120"/>
    </location>
</feature>
<name>A0A8T0NNH7_PANVG</name>
<comment type="caution">
    <text evidence="2">The sequence shown here is derived from an EMBL/GenBank/DDBJ whole genome shotgun (WGS) entry which is preliminary data.</text>
</comment>
<dbReference type="EMBL" id="CM029053">
    <property type="protein sequence ID" value="KAG2550115.1"/>
    <property type="molecule type" value="Genomic_DNA"/>
</dbReference>
<feature type="region of interest" description="Disordered" evidence="1">
    <location>
        <begin position="177"/>
        <end position="203"/>
    </location>
</feature>